<sequence length="72" mass="8044">MNNYIKAYTGSAITINRLADLFQKENITFLIKDRKESARLAGFGSTGDDVELHILESDVDKARPIITAFDNP</sequence>
<dbReference type="Pfam" id="PF09413">
    <property type="entry name" value="DUF2007"/>
    <property type="match status" value="1"/>
</dbReference>
<dbReference type="KEGG" id="nmf:NMS_1774"/>
<organism evidence="2 3">
    <name type="scientific">Nonlabens marinus S1-08</name>
    <dbReference type="NCBI Taxonomy" id="1454201"/>
    <lineage>
        <taxon>Bacteria</taxon>
        <taxon>Pseudomonadati</taxon>
        <taxon>Bacteroidota</taxon>
        <taxon>Flavobacteriia</taxon>
        <taxon>Flavobacteriales</taxon>
        <taxon>Flavobacteriaceae</taxon>
        <taxon>Nonlabens</taxon>
    </lineage>
</organism>
<proteinExistence type="predicted"/>
<keyword evidence="3" id="KW-1185">Reference proteome</keyword>
<dbReference type="AlphaFoldDB" id="W8VVV3"/>
<dbReference type="OrthoDB" id="1149279at2"/>
<dbReference type="Proteomes" id="UP000031760">
    <property type="component" value="Chromosome"/>
</dbReference>
<protein>
    <recommendedName>
        <fullName evidence="1">DUF2007 domain-containing protein</fullName>
    </recommendedName>
</protein>
<dbReference type="RefSeq" id="WP_041496321.1">
    <property type="nucleotide sequence ID" value="NZ_AP014548.1"/>
</dbReference>
<dbReference type="EMBL" id="AP014548">
    <property type="protein sequence ID" value="BAO55783.1"/>
    <property type="molecule type" value="Genomic_DNA"/>
</dbReference>
<dbReference type="HOGENOM" id="CLU_194262_1_0_10"/>
<dbReference type="InterPro" id="IPR018551">
    <property type="entry name" value="DUF2007"/>
</dbReference>
<reference evidence="2 3" key="1">
    <citation type="journal article" date="2014" name="Proc. Natl. Acad. Sci. U.S.A.">
        <title>Functional characterization of flavobacteria rhodopsins reveals a unique class of light-driven chloride pump in bacteria.</title>
        <authorList>
            <person name="Yoshizawa S."/>
            <person name="Kumagai Y."/>
            <person name="Kim H."/>
            <person name="Ogura Y."/>
            <person name="Hayashi T."/>
            <person name="Iwasaki W."/>
            <person name="DeLong E.F."/>
            <person name="Kogure K."/>
        </authorList>
    </citation>
    <scope>NUCLEOTIDE SEQUENCE [LARGE SCALE GENOMIC DNA]</scope>
    <source>
        <strain evidence="2 3">S1-08</strain>
    </source>
</reference>
<name>W8VVV3_9FLAO</name>
<gene>
    <name evidence="2" type="ORF">NMS_1774</name>
</gene>
<evidence type="ECO:0000313" key="2">
    <source>
        <dbReference type="EMBL" id="BAO55783.1"/>
    </source>
</evidence>
<feature type="domain" description="DUF2007" evidence="1">
    <location>
        <begin position="9"/>
        <end position="69"/>
    </location>
</feature>
<evidence type="ECO:0000259" key="1">
    <source>
        <dbReference type="Pfam" id="PF09413"/>
    </source>
</evidence>
<accession>W8VVV3</accession>
<evidence type="ECO:0000313" key="3">
    <source>
        <dbReference type="Proteomes" id="UP000031760"/>
    </source>
</evidence>